<dbReference type="Proteomes" id="UP000825701">
    <property type="component" value="Chromosome"/>
</dbReference>
<dbReference type="KEGG" id="cmet:K6K41_23135"/>
<evidence type="ECO:0000313" key="3">
    <source>
        <dbReference type="Proteomes" id="UP000825701"/>
    </source>
</evidence>
<sequence length="64" mass="6943">MEQAGNRGASPPPYEPKDWLLRGAEKIDAALSRPAWRAVLGAAVIALCALYWLAPVALLASWLR</sequence>
<keyword evidence="1" id="KW-0812">Transmembrane</keyword>
<name>A0A9E6UPB7_9HYPH</name>
<organism evidence="2 3">
    <name type="scientific">Chenggangzhangella methanolivorans</name>
    <dbReference type="NCBI Taxonomy" id="1437009"/>
    <lineage>
        <taxon>Bacteria</taxon>
        <taxon>Pseudomonadati</taxon>
        <taxon>Pseudomonadota</taxon>
        <taxon>Alphaproteobacteria</taxon>
        <taxon>Hyphomicrobiales</taxon>
        <taxon>Methylopilaceae</taxon>
        <taxon>Chenggangzhangella</taxon>
    </lineage>
</organism>
<evidence type="ECO:0000313" key="2">
    <source>
        <dbReference type="EMBL" id="QZN99569.1"/>
    </source>
</evidence>
<evidence type="ECO:0000256" key="1">
    <source>
        <dbReference type="SAM" id="Phobius"/>
    </source>
</evidence>
<dbReference type="EMBL" id="CP081869">
    <property type="protein sequence ID" value="QZN99569.1"/>
    <property type="molecule type" value="Genomic_DNA"/>
</dbReference>
<proteinExistence type="predicted"/>
<keyword evidence="1" id="KW-0472">Membrane</keyword>
<reference evidence="2" key="1">
    <citation type="submission" date="2021-08" db="EMBL/GenBank/DDBJ databases">
        <authorList>
            <person name="Zhang H."/>
            <person name="Xu M."/>
            <person name="Yu Z."/>
            <person name="Yang L."/>
            <person name="Cai Y."/>
        </authorList>
    </citation>
    <scope>NUCLEOTIDE SEQUENCE</scope>
    <source>
        <strain evidence="2">CHL1</strain>
    </source>
</reference>
<dbReference type="RefSeq" id="WP_261402653.1">
    <property type="nucleotide sequence ID" value="NZ_CP081869.1"/>
</dbReference>
<feature type="transmembrane region" description="Helical" evidence="1">
    <location>
        <begin position="38"/>
        <end position="63"/>
    </location>
</feature>
<keyword evidence="1" id="KW-1133">Transmembrane helix</keyword>
<dbReference type="AlphaFoldDB" id="A0A9E6UPB7"/>
<keyword evidence="3" id="KW-1185">Reference proteome</keyword>
<gene>
    <name evidence="2" type="ORF">K6K41_23135</name>
</gene>
<protein>
    <submittedName>
        <fullName evidence="2">Uncharacterized protein</fullName>
    </submittedName>
</protein>
<accession>A0A9E6UPB7</accession>